<reference evidence="4" key="1">
    <citation type="journal article" date="2017" name="Environ. Microbiol. Rep.">
        <title>Genetic Diversity of Marine Anaerobic Ammonium-Oxidizing Bacteria as Revealed by Genomic and Proteomic Analyses of 'Candidatus Scalindua japonica'.</title>
        <authorList>
            <person name="Oshiki M."/>
            <person name="Mizuto K."/>
            <person name="Kimura Z."/>
            <person name="Kindaichi T."/>
            <person name="Satoh H."/>
            <person name="Okabe S."/>
        </authorList>
    </citation>
    <scope>NUCLEOTIDE SEQUENCE [LARGE SCALE GENOMIC DNA]</scope>
    <source>
        <strain evidence="4">husup-a2</strain>
    </source>
</reference>
<organism evidence="3 4">
    <name type="scientific">Candidatus Scalindua japonica</name>
    <dbReference type="NCBI Taxonomy" id="1284222"/>
    <lineage>
        <taxon>Bacteria</taxon>
        <taxon>Pseudomonadati</taxon>
        <taxon>Planctomycetota</taxon>
        <taxon>Candidatus Brocadiia</taxon>
        <taxon>Candidatus Brocadiales</taxon>
        <taxon>Candidatus Scalinduaceae</taxon>
        <taxon>Candidatus Scalindua</taxon>
    </lineage>
</organism>
<keyword evidence="1" id="KW-0175">Coiled coil</keyword>
<proteinExistence type="predicted"/>
<evidence type="ECO:0000256" key="1">
    <source>
        <dbReference type="SAM" id="Coils"/>
    </source>
</evidence>
<sequence length="327" mass="36633">METSAHLIQGLDPSNIDTISLGTSDKAFTLKRDGNQFVVVNKDNYPAESAAINSFITSCMDIKVEGLFTDNPLNHKDLGVAEEDANSVIKFLTSDSELLVGIIIGKNKDQGSGTFVRVIPGDKVYVTLDRPWIKDDVMNYVNRNIITVDRQEIKSVTVSSSSETYKLKSGDDTEGVVIEDLPPGKKQKADDAKSVFTVLNNLRFEDVMKNPTADSGLTFNKEYICYLKDSTVYTLKIAKKDDKSYITCSTEFTDKTPVTKEQGVVESEEELKKKEAKLLAREKAQKMSARHKNWIYEIAEFDAKKLTKQLSELLEENKVETEKKIGF</sequence>
<accession>A0A286U125</accession>
<comment type="caution">
    <text evidence="3">The sequence shown here is derived from an EMBL/GenBank/DDBJ whole genome shotgun (WGS) entry which is preliminary data.</text>
</comment>
<dbReference type="InterPro" id="IPR025641">
    <property type="entry name" value="DUF4340"/>
</dbReference>
<evidence type="ECO:0000313" key="4">
    <source>
        <dbReference type="Proteomes" id="UP000218542"/>
    </source>
</evidence>
<evidence type="ECO:0000313" key="3">
    <source>
        <dbReference type="EMBL" id="GAX61815.1"/>
    </source>
</evidence>
<dbReference type="EMBL" id="BAOS01000028">
    <property type="protein sequence ID" value="GAX61815.1"/>
    <property type="molecule type" value="Genomic_DNA"/>
</dbReference>
<name>A0A286U125_9BACT</name>
<gene>
    <name evidence="3" type="ORF">SCALIN_C28_0017</name>
</gene>
<feature type="coiled-coil region" evidence="1">
    <location>
        <begin position="264"/>
        <end position="323"/>
    </location>
</feature>
<dbReference type="Proteomes" id="UP000218542">
    <property type="component" value="Unassembled WGS sequence"/>
</dbReference>
<protein>
    <recommendedName>
        <fullName evidence="2">DUF4340 domain-containing protein</fullName>
    </recommendedName>
</protein>
<dbReference type="Pfam" id="PF14238">
    <property type="entry name" value="DUF4340"/>
    <property type="match status" value="1"/>
</dbReference>
<keyword evidence="4" id="KW-1185">Reference proteome</keyword>
<evidence type="ECO:0000259" key="2">
    <source>
        <dbReference type="Pfam" id="PF14238"/>
    </source>
</evidence>
<dbReference type="AlphaFoldDB" id="A0A286U125"/>
<feature type="domain" description="DUF4340" evidence="2">
    <location>
        <begin position="39"/>
        <end position="213"/>
    </location>
</feature>